<gene>
    <name evidence="1" type="ORF">PPAR00522_LOCUS1167</name>
</gene>
<reference evidence="1" key="1">
    <citation type="submission" date="2021-01" db="EMBL/GenBank/DDBJ databases">
        <authorList>
            <person name="Corre E."/>
            <person name="Pelletier E."/>
            <person name="Niang G."/>
            <person name="Scheremetjew M."/>
            <person name="Finn R."/>
            <person name="Kale V."/>
            <person name="Holt S."/>
            <person name="Cochrane G."/>
            <person name="Meng A."/>
            <person name="Brown T."/>
            <person name="Cohen L."/>
        </authorList>
    </citation>
    <scope>NUCLEOTIDE SEQUENCE</scope>
    <source>
        <strain evidence="1">SAG 63-3</strain>
    </source>
</reference>
<sequence length="192" mass="21771">MKFKKDFQLDSELPKDINPDTLKVGSLLGLKKNEDSTISIYTQANEKLGSFPEDFLSSRSIDEIKISLRSFKKNSETKTLTSVLLRLEEEIKTAVENINAKAQVDAASAELDEEDGLLLQKSQLNRLRGDPSLVNILKDERLQRLLIEIDSSDNREQFLDSVLKSNNAFQKFADKVLVTIDPDRFSHLQTMP</sequence>
<accession>A0A7S0UJU6</accession>
<protein>
    <submittedName>
        <fullName evidence="1">Uncharacterized protein</fullName>
    </submittedName>
</protein>
<evidence type="ECO:0000313" key="1">
    <source>
        <dbReference type="EMBL" id="CAD8764783.1"/>
    </source>
</evidence>
<organism evidence="1">
    <name type="scientific">Polytomella parva</name>
    <dbReference type="NCBI Taxonomy" id="51329"/>
    <lineage>
        <taxon>Eukaryota</taxon>
        <taxon>Viridiplantae</taxon>
        <taxon>Chlorophyta</taxon>
        <taxon>core chlorophytes</taxon>
        <taxon>Chlorophyceae</taxon>
        <taxon>CS clade</taxon>
        <taxon>Chlamydomonadales</taxon>
        <taxon>Chlamydomonadaceae</taxon>
        <taxon>Polytomella</taxon>
    </lineage>
</organism>
<dbReference type="EMBL" id="HBFM01002084">
    <property type="protein sequence ID" value="CAD8764783.1"/>
    <property type="molecule type" value="Transcribed_RNA"/>
</dbReference>
<dbReference type="AlphaFoldDB" id="A0A7S0UJU6"/>
<name>A0A7S0UJU6_9CHLO</name>
<proteinExistence type="predicted"/>